<keyword evidence="3" id="KW-1185">Reference proteome</keyword>
<dbReference type="AlphaFoldDB" id="A0AAD9XCS1"/>
<name>A0AAD9XCS1_9ROSI</name>
<dbReference type="PANTHER" id="PTHR45648">
    <property type="entry name" value="GDSL LIPASE/ACYLHYDROLASE FAMILY PROTEIN (AFU_ORTHOLOGUE AFUA_4G14700)"/>
    <property type="match status" value="1"/>
</dbReference>
<dbReference type="InterPro" id="IPR036514">
    <property type="entry name" value="SGNH_hydro_sf"/>
</dbReference>
<reference evidence="2" key="1">
    <citation type="journal article" date="2023" name="Plant J.">
        <title>Genome sequences and population genomics provide insights into the demographic history, inbreeding, and mutation load of two 'living fossil' tree species of Dipteronia.</title>
        <authorList>
            <person name="Feng Y."/>
            <person name="Comes H.P."/>
            <person name="Chen J."/>
            <person name="Zhu S."/>
            <person name="Lu R."/>
            <person name="Zhang X."/>
            <person name="Li P."/>
            <person name="Qiu J."/>
            <person name="Olsen K.M."/>
            <person name="Qiu Y."/>
        </authorList>
    </citation>
    <scope>NUCLEOTIDE SEQUENCE</scope>
    <source>
        <strain evidence="2">KIB01</strain>
    </source>
</reference>
<evidence type="ECO:0000256" key="1">
    <source>
        <dbReference type="ARBA" id="ARBA00022801"/>
    </source>
</evidence>
<evidence type="ECO:0000313" key="2">
    <source>
        <dbReference type="EMBL" id="KAK2656897.1"/>
    </source>
</evidence>
<keyword evidence="1" id="KW-0378">Hydrolase</keyword>
<accession>A0AAD9XCS1</accession>
<evidence type="ECO:0000313" key="3">
    <source>
        <dbReference type="Proteomes" id="UP001280121"/>
    </source>
</evidence>
<dbReference type="Proteomes" id="UP001280121">
    <property type="component" value="Unassembled WGS sequence"/>
</dbReference>
<dbReference type="EMBL" id="JANJYI010000003">
    <property type="protein sequence ID" value="KAK2656897.1"/>
    <property type="molecule type" value="Genomic_DNA"/>
</dbReference>
<organism evidence="2 3">
    <name type="scientific">Dipteronia dyeriana</name>
    <dbReference type="NCBI Taxonomy" id="168575"/>
    <lineage>
        <taxon>Eukaryota</taxon>
        <taxon>Viridiplantae</taxon>
        <taxon>Streptophyta</taxon>
        <taxon>Embryophyta</taxon>
        <taxon>Tracheophyta</taxon>
        <taxon>Spermatophyta</taxon>
        <taxon>Magnoliopsida</taxon>
        <taxon>eudicotyledons</taxon>
        <taxon>Gunneridae</taxon>
        <taxon>Pentapetalae</taxon>
        <taxon>rosids</taxon>
        <taxon>malvids</taxon>
        <taxon>Sapindales</taxon>
        <taxon>Sapindaceae</taxon>
        <taxon>Hippocastanoideae</taxon>
        <taxon>Acereae</taxon>
        <taxon>Dipteronia</taxon>
    </lineage>
</organism>
<dbReference type="Gene3D" id="3.40.50.1110">
    <property type="entry name" value="SGNH hydrolase"/>
    <property type="match status" value="1"/>
</dbReference>
<dbReference type="PANTHER" id="PTHR45648:SF180">
    <property type="entry name" value="OS04G0561800 PROTEIN"/>
    <property type="match status" value="1"/>
</dbReference>
<comment type="caution">
    <text evidence="2">The sequence shown here is derived from an EMBL/GenBank/DDBJ whole genome shotgun (WGS) entry which is preliminary data.</text>
</comment>
<dbReference type="InterPro" id="IPR051058">
    <property type="entry name" value="GDSL_Est/Lipase"/>
</dbReference>
<gene>
    <name evidence="2" type="ORF">Ddye_009949</name>
</gene>
<dbReference type="GO" id="GO:0016787">
    <property type="term" value="F:hydrolase activity"/>
    <property type="evidence" value="ECO:0007669"/>
    <property type="project" value="UniProtKB-KW"/>
</dbReference>
<evidence type="ECO:0008006" key="4">
    <source>
        <dbReference type="Google" id="ProtNLM"/>
    </source>
</evidence>
<sequence>MMLLDPAVPATPTIFIFGDSTADVGTNNFLPASLSREKFPYNSFDFPTGKPTGRFSDGYASADHIGTILGADVHDIHWT</sequence>
<proteinExistence type="predicted"/>
<protein>
    <recommendedName>
        <fullName evidence="4">GDSL esterase/lipase</fullName>
    </recommendedName>
</protein>